<dbReference type="InterPro" id="IPR000866">
    <property type="entry name" value="AhpC/TSA"/>
</dbReference>
<gene>
    <name evidence="3" type="ORF">GO495_21480</name>
</gene>
<protein>
    <submittedName>
        <fullName evidence="3">Redoxin domain-containing protein</fullName>
    </submittedName>
</protein>
<dbReference type="PANTHER" id="PTHR42852:SF17">
    <property type="entry name" value="THIOREDOXIN-LIKE PROTEIN HI_1115"/>
    <property type="match status" value="1"/>
</dbReference>
<dbReference type="PROSITE" id="PS51352">
    <property type="entry name" value="THIOREDOXIN_2"/>
    <property type="match status" value="1"/>
</dbReference>
<feature type="domain" description="Thioredoxin" evidence="2">
    <location>
        <begin position="267"/>
        <end position="409"/>
    </location>
</feature>
<comment type="caution">
    <text evidence="3">The sequence shown here is derived from an EMBL/GenBank/DDBJ whole genome shotgun (WGS) entry which is preliminary data.</text>
</comment>
<dbReference type="RefSeq" id="WP_157301785.1">
    <property type="nucleotide sequence ID" value="NZ_BAAAZB010000004.1"/>
</dbReference>
<dbReference type="InterPro" id="IPR036249">
    <property type="entry name" value="Thioredoxin-like_sf"/>
</dbReference>
<dbReference type="EMBL" id="WRXO01000006">
    <property type="protein sequence ID" value="MVT43183.1"/>
    <property type="molecule type" value="Genomic_DNA"/>
</dbReference>
<reference evidence="3 4" key="1">
    <citation type="submission" date="2019-12" db="EMBL/GenBank/DDBJ databases">
        <title>The draft genomic sequence of strain Chitinophaga oryziterrae JCM 16595.</title>
        <authorList>
            <person name="Zhang X."/>
        </authorList>
    </citation>
    <scope>NUCLEOTIDE SEQUENCE [LARGE SCALE GENOMIC DNA]</scope>
    <source>
        <strain evidence="3 4">JCM 16595</strain>
    </source>
</reference>
<evidence type="ECO:0000313" key="3">
    <source>
        <dbReference type="EMBL" id="MVT43183.1"/>
    </source>
</evidence>
<dbReference type="GO" id="GO:0016491">
    <property type="term" value="F:oxidoreductase activity"/>
    <property type="evidence" value="ECO:0007669"/>
    <property type="project" value="InterPro"/>
</dbReference>
<evidence type="ECO:0000313" key="4">
    <source>
        <dbReference type="Proteomes" id="UP000468388"/>
    </source>
</evidence>
<accession>A0A6N8JD87</accession>
<dbReference type="OrthoDB" id="620130at2"/>
<keyword evidence="1" id="KW-0732">Signal</keyword>
<dbReference type="SUPFAM" id="SSF52833">
    <property type="entry name" value="Thioredoxin-like"/>
    <property type="match status" value="1"/>
</dbReference>
<dbReference type="GO" id="GO:0016209">
    <property type="term" value="F:antioxidant activity"/>
    <property type="evidence" value="ECO:0007669"/>
    <property type="project" value="InterPro"/>
</dbReference>
<feature type="chain" id="PRO_5026954355" evidence="1">
    <location>
        <begin position="26"/>
        <end position="416"/>
    </location>
</feature>
<evidence type="ECO:0000256" key="1">
    <source>
        <dbReference type="SAM" id="SignalP"/>
    </source>
</evidence>
<proteinExistence type="predicted"/>
<name>A0A6N8JD87_9BACT</name>
<feature type="signal peptide" evidence="1">
    <location>
        <begin position="1"/>
        <end position="25"/>
    </location>
</feature>
<dbReference type="Gene3D" id="3.40.30.10">
    <property type="entry name" value="Glutaredoxin"/>
    <property type="match status" value="1"/>
</dbReference>
<sequence length="416" mass="47508">MRINTLFNVFRGVGIVLMISMTASAQQSNPIAEKFEDFKILGKVQDQEKFYKDLIKKQPINNTNQKIYNAFRAELAINWLAQENIDKYKEYRKTTTIDNGLQLFELTNVLEPWVDDKKHLDWITEISNEFIPGLESGAIKDEFERAHEIFLEISALSDSYNGHNQSALEKIQKALLEPKMRDLNYFKDSKPNFINRYAIILAASGQDQKAIDTLSAAVRNAESNPKLLTTLKSVYEKVHPGESEKYAIALQKEAYQHYYNELEAGWDATGKPAPDVVIHKLNGKNFKISDYRGKILVIDFWSTICKPCIAAFPAFERVATEYKDQPFQLYVTDIAEDQESVQAYVNHTKLTLDVLRDPDMELFKAIGAKGTPHKFIIDPQGVIRMEGIGYAGSSDREYYKLKAMVEITKKHAAINN</sequence>
<dbReference type="Pfam" id="PF00578">
    <property type="entry name" value="AhpC-TSA"/>
    <property type="match status" value="1"/>
</dbReference>
<dbReference type="InterPro" id="IPR013766">
    <property type="entry name" value="Thioredoxin_domain"/>
</dbReference>
<keyword evidence="4" id="KW-1185">Reference proteome</keyword>
<dbReference type="Proteomes" id="UP000468388">
    <property type="component" value="Unassembled WGS sequence"/>
</dbReference>
<dbReference type="InterPro" id="IPR050553">
    <property type="entry name" value="Thioredoxin_ResA/DsbE_sf"/>
</dbReference>
<organism evidence="3 4">
    <name type="scientific">Chitinophaga oryziterrae</name>
    <dbReference type="NCBI Taxonomy" id="1031224"/>
    <lineage>
        <taxon>Bacteria</taxon>
        <taxon>Pseudomonadati</taxon>
        <taxon>Bacteroidota</taxon>
        <taxon>Chitinophagia</taxon>
        <taxon>Chitinophagales</taxon>
        <taxon>Chitinophagaceae</taxon>
        <taxon>Chitinophaga</taxon>
    </lineage>
</organism>
<evidence type="ECO:0000259" key="2">
    <source>
        <dbReference type="PROSITE" id="PS51352"/>
    </source>
</evidence>
<dbReference type="CDD" id="cd02966">
    <property type="entry name" value="TlpA_like_family"/>
    <property type="match status" value="1"/>
</dbReference>
<dbReference type="AlphaFoldDB" id="A0A6N8JD87"/>
<dbReference type="PANTHER" id="PTHR42852">
    <property type="entry name" value="THIOL:DISULFIDE INTERCHANGE PROTEIN DSBE"/>
    <property type="match status" value="1"/>
</dbReference>